<feature type="domain" description="AAA" evidence="1">
    <location>
        <begin position="12"/>
        <end position="90"/>
    </location>
</feature>
<evidence type="ECO:0000259" key="2">
    <source>
        <dbReference type="Pfam" id="PF13635"/>
    </source>
</evidence>
<dbReference type="InterPro" id="IPR025420">
    <property type="entry name" value="DUF4143"/>
</dbReference>
<protein>
    <recommendedName>
        <fullName evidence="5">AAA family ATPase</fullName>
    </recommendedName>
</protein>
<sequence>NWDNVQHRKTLIQDIFSGKRELKNCRICFDEIHKYKRWKNSLKGLFDIYEPDTHWIVTGSAMLNIYRKGQDSLVGRQFTYTLFPLSVAELGGTLNSNTGVDSFQKIKFSQSGKKDIEILRNLTQYGGFPEPYIKKSDLFLKRWRQTRLDRLINQDLAKMEQFQHLDLIENLLYLLPERVGSPLSINSLREDLEVAHKTVRKWMDSLSRIFYGFYIEPYSMKQGRMLKKEKKWYLWDWTEVNEPGPRLENLAAVHLLKYVTFLRELGDNVTLHYIRDREKREVDFIICRNQKPLYGIEVKLKEGDNVTSLIYFSKKLKLEKSFLVVEENIIPYRRQYRDIKVDVVSAAGFFSKLI</sequence>
<evidence type="ECO:0008006" key="5">
    <source>
        <dbReference type="Google" id="ProtNLM"/>
    </source>
</evidence>
<evidence type="ECO:0000313" key="3">
    <source>
        <dbReference type="EMBL" id="OGL41879.1"/>
    </source>
</evidence>
<dbReference type="PANTHER" id="PTHR43566">
    <property type="entry name" value="CONSERVED PROTEIN"/>
    <property type="match status" value="1"/>
</dbReference>
<feature type="domain" description="DUF4143" evidence="2">
    <location>
        <begin position="154"/>
        <end position="300"/>
    </location>
</feature>
<dbReference type="EMBL" id="MGDD01000338">
    <property type="protein sequence ID" value="OGL41879.1"/>
    <property type="molecule type" value="Genomic_DNA"/>
</dbReference>
<dbReference type="Pfam" id="PF13635">
    <property type="entry name" value="DUF4143"/>
    <property type="match status" value="1"/>
</dbReference>
<accession>A0A1F7RJZ4</accession>
<feature type="non-terminal residue" evidence="3">
    <location>
        <position position="1"/>
    </location>
</feature>
<proteinExistence type="predicted"/>
<evidence type="ECO:0000313" key="4">
    <source>
        <dbReference type="Proteomes" id="UP000179266"/>
    </source>
</evidence>
<reference evidence="3 4" key="1">
    <citation type="journal article" date="2016" name="Nat. Commun.">
        <title>Thousands of microbial genomes shed light on interconnected biogeochemical processes in an aquifer system.</title>
        <authorList>
            <person name="Anantharaman K."/>
            <person name="Brown C.T."/>
            <person name="Hug L.A."/>
            <person name="Sharon I."/>
            <person name="Castelle C.J."/>
            <person name="Probst A.J."/>
            <person name="Thomas B.C."/>
            <person name="Singh A."/>
            <person name="Wilkins M.J."/>
            <person name="Karaoz U."/>
            <person name="Brodie E.L."/>
            <person name="Williams K.H."/>
            <person name="Hubbard S.S."/>
            <person name="Banfield J.F."/>
        </authorList>
    </citation>
    <scope>NUCLEOTIDE SEQUENCE [LARGE SCALE GENOMIC DNA]</scope>
</reference>
<comment type="caution">
    <text evidence="3">The sequence shown here is derived from an EMBL/GenBank/DDBJ whole genome shotgun (WGS) entry which is preliminary data.</text>
</comment>
<dbReference type="AlphaFoldDB" id="A0A1F7RJZ4"/>
<dbReference type="Proteomes" id="UP000179266">
    <property type="component" value="Unassembled WGS sequence"/>
</dbReference>
<evidence type="ECO:0000259" key="1">
    <source>
        <dbReference type="Pfam" id="PF13173"/>
    </source>
</evidence>
<name>A0A1F7RJZ4_9BACT</name>
<organism evidence="3 4">
    <name type="scientific">Candidatus Schekmanbacteria bacterium RBG_13_48_7</name>
    <dbReference type="NCBI Taxonomy" id="1817878"/>
    <lineage>
        <taxon>Bacteria</taxon>
        <taxon>Candidatus Schekmaniibacteriota</taxon>
    </lineage>
</organism>
<dbReference type="Pfam" id="PF13173">
    <property type="entry name" value="AAA_14"/>
    <property type="match status" value="1"/>
</dbReference>
<dbReference type="InterPro" id="IPR041682">
    <property type="entry name" value="AAA_14"/>
</dbReference>
<dbReference type="PANTHER" id="PTHR43566:SF1">
    <property type="entry name" value="AAA+ ATPASE DOMAIN-CONTAINING PROTEIN"/>
    <property type="match status" value="1"/>
</dbReference>
<gene>
    <name evidence="3" type="ORF">A2161_20475</name>
</gene>